<feature type="transmembrane region" description="Helical" evidence="1">
    <location>
        <begin position="134"/>
        <end position="154"/>
    </location>
</feature>
<organism evidence="2 3">
    <name type="scientific">Planococcus halotolerans</name>
    <dbReference type="NCBI Taxonomy" id="2233542"/>
    <lineage>
        <taxon>Bacteria</taxon>
        <taxon>Bacillati</taxon>
        <taxon>Bacillota</taxon>
        <taxon>Bacilli</taxon>
        <taxon>Bacillales</taxon>
        <taxon>Caryophanaceae</taxon>
        <taxon>Planococcus</taxon>
    </lineage>
</organism>
<dbReference type="AlphaFoldDB" id="A0A365KNI9"/>
<comment type="caution">
    <text evidence="2">The sequence shown here is derived from an EMBL/GenBank/DDBJ whole genome shotgun (WGS) entry which is preliminary data.</text>
</comment>
<evidence type="ECO:0000313" key="2">
    <source>
        <dbReference type="EMBL" id="RAZ74691.1"/>
    </source>
</evidence>
<dbReference type="EMBL" id="QLZR01000007">
    <property type="protein sequence ID" value="RAZ74691.1"/>
    <property type="molecule type" value="Genomic_DNA"/>
</dbReference>
<dbReference type="Proteomes" id="UP000251002">
    <property type="component" value="Unassembled WGS sequence"/>
</dbReference>
<feature type="transmembrane region" description="Helical" evidence="1">
    <location>
        <begin position="63"/>
        <end position="85"/>
    </location>
</feature>
<reference evidence="2 3" key="1">
    <citation type="submission" date="2018-06" db="EMBL/GenBank/DDBJ databases">
        <title>The draft genome sequences of strains SCU63 and S1.</title>
        <authorList>
            <person name="Gan L."/>
        </authorList>
    </citation>
    <scope>NUCLEOTIDE SEQUENCE [LARGE SCALE GENOMIC DNA]</scope>
    <source>
        <strain evidence="2 3">SCU63</strain>
    </source>
</reference>
<name>A0A365KNI9_9BACL</name>
<evidence type="ECO:0000256" key="1">
    <source>
        <dbReference type="SAM" id="Phobius"/>
    </source>
</evidence>
<proteinExistence type="predicted"/>
<evidence type="ECO:0000313" key="3">
    <source>
        <dbReference type="Proteomes" id="UP000251002"/>
    </source>
</evidence>
<feature type="transmembrane region" description="Helical" evidence="1">
    <location>
        <begin position="106"/>
        <end position="128"/>
    </location>
</feature>
<gene>
    <name evidence="2" type="ORF">DP120_15335</name>
</gene>
<dbReference type="Pfam" id="PF10011">
    <property type="entry name" value="DUF2254"/>
    <property type="match status" value="1"/>
</dbReference>
<protein>
    <submittedName>
        <fullName evidence="2">DUF2254 domain-containing protein</fullName>
    </submittedName>
</protein>
<accession>A0A365KNI9</accession>
<sequence length="433" mass="49222">MKNFTFWIKEKLWVTPAVYSILAVALSIIFFYIDLYLIESLSEYIPSILLTNVDLAKNIMGNLSGALLTMTTFTFSTILVVLTMYSSQFSPRTLKNFVHDRLTWRVLGVFLGGFIYNTLSLLFMRAHLYSHDVISTFIGILIAFFCLATFAYFIHHISTTVQVGKLVIDLVGDTERVIGKFEDLWEKTADKGTIWRPDGIKQSFATGKAGFIGYIHFEELLGFAEKNGMEIEILACIGDYVHENKSIVNVYMTESKKFPVNDFFVIGDERTSEQDIEFALQKLVEISLRAISPGINDPNTANDIVIRLGNLLGKIGSLKTDEVVLTDKEGNGRILYAYPAFKEILYKVYYQFAYYGKEDISVLAALSDSLIVTAESVPEKRYSDLWDIQLYVLEGVDIKNLKAMDRLFLQKKLDILADRVNKRTVNLLTFNEN</sequence>
<feature type="transmembrane region" description="Helical" evidence="1">
    <location>
        <begin position="12"/>
        <end position="33"/>
    </location>
</feature>
<keyword evidence="1" id="KW-0812">Transmembrane</keyword>
<dbReference type="InterPro" id="IPR018723">
    <property type="entry name" value="DUF2254_membrane"/>
</dbReference>
<dbReference type="RefSeq" id="WP_112224541.1">
    <property type="nucleotide sequence ID" value="NZ_CP047673.1"/>
</dbReference>
<keyword evidence="3" id="KW-1185">Reference proteome</keyword>
<keyword evidence="1" id="KW-0472">Membrane</keyword>
<keyword evidence="1" id="KW-1133">Transmembrane helix</keyword>